<organism evidence="2 3">
    <name type="scientific">Pedobacter hiemivivus</name>
    <dbReference type="NCBI Taxonomy" id="2530454"/>
    <lineage>
        <taxon>Bacteria</taxon>
        <taxon>Pseudomonadati</taxon>
        <taxon>Bacteroidota</taxon>
        <taxon>Sphingobacteriia</taxon>
        <taxon>Sphingobacteriales</taxon>
        <taxon>Sphingobacteriaceae</taxon>
        <taxon>Pedobacter</taxon>
    </lineage>
</organism>
<evidence type="ECO:0000313" key="2">
    <source>
        <dbReference type="EMBL" id="TCC99448.1"/>
    </source>
</evidence>
<evidence type="ECO:0008006" key="4">
    <source>
        <dbReference type="Google" id="ProtNLM"/>
    </source>
</evidence>
<feature type="signal peptide" evidence="1">
    <location>
        <begin position="1"/>
        <end position="29"/>
    </location>
</feature>
<reference evidence="2 3" key="1">
    <citation type="submission" date="2019-02" db="EMBL/GenBank/DDBJ databases">
        <title>Pedobacter sp. RP-3-8 sp. nov., isolated from Arctic soil.</title>
        <authorList>
            <person name="Dahal R.H."/>
        </authorList>
    </citation>
    <scope>NUCLEOTIDE SEQUENCE [LARGE SCALE GENOMIC DNA]</scope>
    <source>
        <strain evidence="2 3">RP-3-8</strain>
    </source>
</reference>
<evidence type="ECO:0000313" key="3">
    <source>
        <dbReference type="Proteomes" id="UP000291117"/>
    </source>
</evidence>
<evidence type="ECO:0000256" key="1">
    <source>
        <dbReference type="SAM" id="SignalP"/>
    </source>
</evidence>
<keyword evidence="3" id="KW-1185">Reference proteome</keyword>
<dbReference type="AlphaFoldDB" id="A0A4R0NGY7"/>
<comment type="caution">
    <text evidence="2">The sequence shown here is derived from an EMBL/GenBank/DDBJ whole genome shotgun (WGS) entry which is preliminary data.</text>
</comment>
<dbReference type="OrthoDB" id="903892at2"/>
<accession>A0A4R0NGY7</accession>
<dbReference type="PROSITE" id="PS51257">
    <property type="entry name" value="PROKAR_LIPOPROTEIN"/>
    <property type="match status" value="1"/>
</dbReference>
<gene>
    <name evidence="2" type="ORF">EZ444_01865</name>
</gene>
<dbReference type="EMBL" id="SJSM01000001">
    <property type="protein sequence ID" value="TCC99448.1"/>
    <property type="molecule type" value="Genomic_DNA"/>
</dbReference>
<dbReference type="RefSeq" id="WP_131606664.1">
    <property type="nucleotide sequence ID" value="NZ_SJSM01000001.1"/>
</dbReference>
<keyword evidence="1" id="KW-0732">Signal</keyword>
<feature type="chain" id="PRO_5020604855" description="RHS repeat protein" evidence="1">
    <location>
        <begin position="30"/>
        <end position="1218"/>
    </location>
</feature>
<protein>
    <recommendedName>
        <fullName evidence="4">RHS repeat protein</fullName>
    </recommendedName>
</protein>
<sequence>MIRNNFCKILISCFCLLLLLSCLVGPASAQLPVEDGDYLGQISRIAIPGVPSPTAASLGQYANNVVSSFTGIPNINIPLYEASAGNLKLPISLSYNASGIKVADIASWVGLGWSLNCGGVITRNVRDLPDDKFNFGMGWLSYNYLIRPDGLIAGSQMHGYSPFAGNYNSTGLHMMRTPYNVIDTEPDIFYFNFNGHVGKFFFSQGSNLVDHTGQIAPEAHSINLIPYQDLKFSYTLSEESTTINPRRIKSFTVIDESGNTYYFDKTEKTIARSTGDSYYAPVTAPDSYTTEGFYSSSEYNSSWYLTKIKTIQNREIMFNYEAESYTQLLPDSYSVRSFKTNTPYVSYIDCSKPYDRPNASIAFHNENQVNALRLSSIEGPDFKIQFEALKNREDLIGSSALTSITVYAKSETGGLSFVKGIDFNHSYLQSPIDPDLHSYYAQYGNPNKRLKLDKIIEKDVEGNVLSPYKLYYNDTYALPNRFSPHQDFWGYFNNNTCNTLTPTVYIYPAEYGDARFSMFRKTDYAGTDEYIIYGADRTTNTAAALSGTLNKIIFPNGGYEEFTLGSNTFAFEDRNILGGGLRLEKSIRHDGISSQNDIVREYSYVKTVTPEKSSGILFNLPVFTYTENFLPYWNQFDPYDMWPALGGEFDPRENFAYYVYNLVITSAPNFTLSGYDGINIGYSEIKERIVGNGSTIRRYSTPGRALALNDVNGGDCNPEEDGYCDGLFYAAPVKYYYISHPCPPGSPTSLKDTIDVTGLQFTSNGYPFAPKLNYEWNRGLLLSEKVFNEQNVQVKETINEYELYTPNKQPPLYIWGLRKARMTNYRPHVGCLPSKKLIKFDVVAEYPVITNIAKVINKSTVKLYNAAGVEPFTTVKRYKYNGNQIRESEISIAAGGNERINKKYFYPMDYKLDPNNTSGMNSITLGILNLQTKHVISPVIQSYMEMQDGIGTTIKVTGGEFVAYGSSATVPEQIYQIETDVPVAGVGEIDVNSNNVSFSSLYKSVGSFKYDEFGNMGHYNKEKTNGNVYLWGYQHQNITAKVSNAKPDLVAYSSFETSDKGNWNYSGNNLYGSNAITGKAFYSLVNGGIYKSGLTASETYIVSYWSRHGEQIVTGSTSVITGRSYNGWTYYEHFVQAPVSATISVLGSGTIDELRLYPKDSQMTTYCYAPLIGLISSADEKGSITYYEYDAFQRLKCIKDQNGNIIKSYDYHYKPQIN</sequence>
<dbReference type="Proteomes" id="UP000291117">
    <property type="component" value="Unassembled WGS sequence"/>
</dbReference>
<proteinExistence type="predicted"/>
<name>A0A4R0NGY7_9SPHI</name>